<proteinExistence type="predicted"/>
<name>A0A1I0BK99_9GAMM</name>
<keyword evidence="1" id="KW-1133">Transmembrane helix</keyword>
<dbReference type="AlphaFoldDB" id="A0A1I0BK99"/>
<evidence type="ECO:0008006" key="4">
    <source>
        <dbReference type="Google" id="ProtNLM"/>
    </source>
</evidence>
<gene>
    <name evidence="2" type="ORF">SAMN02583745_01281</name>
</gene>
<dbReference type="STRING" id="1123402.SAMN02583745_01281"/>
<dbReference type="RefSeq" id="WP_093318756.1">
    <property type="nucleotide sequence ID" value="NZ_FOHV01000008.1"/>
</dbReference>
<dbReference type="Pfam" id="PF11299">
    <property type="entry name" value="DUF3100"/>
    <property type="match status" value="1"/>
</dbReference>
<dbReference type="EMBL" id="FOHV01000008">
    <property type="protein sequence ID" value="SET06996.1"/>
    <property type="molecule type" value="Genomic_DNA"/>
</dbReference>
<keyword evidence="1" id="KW-0812">Transmembrane</keyword>
<dbReference type="Proteomes" id="UP000242642">
    <property type="component" value="Unassembled WGS sequence"/>
</dbReference>
<feature type="transmembrane region" description="Helical" evidence="1">
    <location>
        <begin position="61"/>
        <end position="79"/>
    </location>
</feature>
<organism evidence="2 3">
    <name type="scientific">Thorsellia anophelis DSM 18579</name>
    <dbReference type="NCBI Taxonomy" id="1123402"/>
    <lineage>
        <taxon>Bacteria</taxon>
        <taxon>Pseudomonadati</taxon>
        <taxon>Pseudomonadota</taxon>
        <taxon>Gammaproteobacteria</taxon>
        <taxon>Enterobacterales</taxon>
        <taxon>Thorselliaceae</taxon>
        <taxon>Thorsellia</taxon>
    </lineage>
</organism>
<keyword evidence="1" id="KW-0472">Membrane</keyword>
<accession>A0A1I0BK99</accession>
<reference evidence="3" key="1">
    <citation type="submission" date="2016-10" db="EMBL/GenBank/DDBJ databases">
        <authorList>
            <person name="Varghese N."/>
            <person name="Submissions S."/>
        </authorList>
    </citation>
    <scope>NUCLEOTIDE SEQUENCE [LARGE SCALE GENOMIC DNA]</scope>
    <source>
        <strain evidence="3">DSM 18579</strain>
    </source>
</reference>
<sequence length="258" mass="28006">MHILKDIRLHFLCILTVLLAEWIGKVTIGSIVILPMLFAMVIGGGISFPKFKILNETNMKRASIGMSIVLMILVSRYSLEIGPHLATLKKASIALILQEVGHFAGTLLLGLPIAVALGMGREAIGATYSIGRENNIAIIDNKYTLDSAEGRGVMAMYIVGTVFGAIFISLLASFIATLDILNPFALAMGAGVGSFSMMTAGVGAIADRYPDLESEIKFYALTANILSSIIGMYMYVYISLPLAEKLYLFFSNFRKKTY</sequence>
<dbReference type="InterPro" id="IPR021450">
    <property type="entry name" value="DUF3100"/>
</dbReference>
<dbReference type="OrthoDB" id="5451070at2"/>
<feature type="transmembrane region" description="Helical" evidence="1">
    <location>
        <begin position="7"/>
        <end position="24"/>
    </location>
</feature>
<feature type="transmembrane region" description="Helical" evidence="1">
    <location>
        <begin position="218"/>
        <end position="238"/>
    </location>
</feature>
<protein>
    <recommendedName>
        <fullName evidence="4">DUF3100 domain-containing protein</fullName>
    </recommendedName>
</protein>
<feature type="transmembrane region" description="Helical" evidence="1">
    <location>
        <begin position="30"/>
        <end position="49"/>
    </location>
</feature>
<evidence type="ECO:0000313" key="3">
    <source>
        <dbReference type="Proteomes" id="UP000242642"/>
    </source>
</evidence>
<feature type="transmembrane region" description="Helical" evidence="1">
    <location>
        <begin position="184"/>
        <end position="206"/>
    </location>
</feature>
<keyword evidence="3" id="KW-1185">Reference proteome</keyword>
<evidence type="ECO:0000256" key="1">
    <source>
        <dbReference type="SAM" id="Phobius"/>
    </source>
</evidence>
<feature type="transmembrane region" description="Helical" evidence="1">
    <location>
        <begin position="155"/>
        <end position="178"/>
    </location>
</feature>
<evidence type="ECO:0000313" key="2">
    <source>
        <dbReference type="EMBL" id="SET06996.1"/>
    </source>
</evidence>
<feature type="transmembrane region" description="Helical" evidence="1">
    <location>
        <begin position="91"/>
        <end position="117"/>
    </location>
</feature>